<feature type="transmembrane region" description="Helical" evidence="6">
    <location>
        <begin position="322"/>
        <end position="341"/>
    </location>
</feature>
<dbReference type="GO" id="GO:0016020">
    <property type="term" value="C:membrane"/>
    <property type="evidence" value="ECO:0007669"/>
    <property type="project" value="UniProtKB-SubCell"/>
</dbReference>
<evidence type="ECO:0000313" key="8">
    <source>
        <dbReference type="Proteomes" id="UP000219338"/>
    </source>
</evidence>
<organism evidence="7 8">
    <name type="scientific">Armillaria ostoyae</name>
    <name type="common">Armillaria root rot fungus</name>
    <dbReference type="NCBI Taxonomy" id="47428"/>
    <lineage>
        <taxon>Eukaryota</taxon>
        <taxon>Fungi</taxon>
        <taxon>Dikarya</taxon>
        <taxon>Basidiomycota</taxon>
        <taxon>Agaricomycotina</taxon>
        <taxon>Agaricomycetes</taxon>
        <taxon>Agaricomycetidae</taxon>
        <taxon>Agaricales</taxon>
        <taxon>Marasmiineae</taxon>
        <taxon>Physalacriaceae</taxon>
        <taxon>Armillaria</taxon>
    </lineage>
</organism>
<gene>
    <name evidence="7" type="ORF">ARMOST_12207</name>
</gene>
<proteinExistence type="predicted"/>
<keyword evidence="8" id="KW-1185">Reference proteome</keyword>
<dbReference type="STRING" id="47428.A0A284RJ90"/>
<evidence type="ECO:0008006" key="9">
    <source>
        <dbReference type="Google" id="ProtNLM"/>
    </source>
</evidence>
<dbReference type="Gene3D" id="1.20.120.350">
    <property type="entry name" value="Voltage-gated potassium channels. Chain C"/>
    <property type="match status" value="1"/>
</dbReference>
<feature type="transmembrane region" description="Helical" evidence="6">
    <location>
        <begin position="280"/>
        <end position="302"/>
    </location>
</feature>
<evidence type="ECO:0000313" key="7">
    <source>
        <dbReference type="EMBL" id="SJL08836.1"/>
    </source>
</evidence>
<feature type="compositionally biased region" description="Polar residues" evidence="5">
    <location>
        <begin position="13"/>
        <end position="22"/>
    </location>
</feature>
<keyword evidence="4 6" id="KW-0472">Membrane</keyword>
<feature type="compositionally biased region" description="Basic and acidic residues" evidence="5">
    <location>
        <begin position="137"/>
        <end position="148"/>
    </location>
</feature>
<dbReference type="InterPro" id="IPR027359">
    <property type="entry name" value="Volt_channel_dom_sf"/>
</dbReference>
<evidence type="ECO:0000256" key="6">
    <source>
        <dbReference type="SAM" id="Phobius"/>
    </source>
</evidence>
<name>A0A284RJ90_ARMOS</name>
<feature type="region of interest" description="Disordered" evidence="5">
    <location>
        <begin position="137"/>
        <end position="187"/>
    </location>
</feature>
<sequence length="395" mass="43085">MEESYLQHPVIPRNSSSSTIDLTGTPAGIASAPPSPSPSLDTSDRVTRRQSWGRVEARQEPLSGLDTHSFAANTSTMPAIYTVNNDPFDLPTDNIAPFLRDFSYSSIVNHYDDGQNDMYTPGQAGPSTTSLIQAQDVQRDGGKDDDKVGLTSRSPPSERWSEYRANDPENGAGATPRSHRRTVRYSATPSPLRKMGTAIKSVSQNIRCMSLRVINLAGAGLETQMRLADDDPDEVKTEEELPDLTQCLPLRGRTICCLGPQSRVLLALYRMLVYPWTDTVILLLIILNVIILTVQAASSLTLADDDSTPPTIKGYFQTWEDYVLFVLFIIFTLEACARICVSRFLFDPEIPASSLFTVFSSHRDANIAPAASSSAAATQSSLSPSPSDCTTSIVI</sequence>
<reference evidence="8" key="1">
    <citation type="journal article" date="2017" name="Nat. Ecol. Evol.">
        <title>Genome expansion and lineage-specific genetic innovations in the forest pathogenic fungi Armillaria.</title>
        <authorList>
            <person name="Sipos G."/>
            <person name="Prasanna A.N."/>
            <person name="Walter M.C."/>
            <person name="O'Connor E."/>
            <person name="Balint B."/>
            <person name="Krizsan K."/>
            <person name="Kiss B."/>
            <person name="Hess J."/>
            <person name="Varga T."/>
            <person name="Slot J."/>
            <person name="Riley R."/>
            <person name="Boka B."/>
            <person name="Rigling D."/>
            <person name="Barry K."/>
            <person name="Lee J."/>
            <person name="Mihaltcheva S."/>
            <person name="LaButti K."/>
            <person name="Lipzen A."/>
            <person name="Waldron R."/>
            <person name="Moloney N.M."/>
            <person name="Sperisen C."/>
            <person name="Kredics L."/>
            <person name="Vagvoelgyi C."/>
            <person name="Patrignani A."/>
            <person name="Fitzpatrick D."/>
            <person name="Nagy I."/>
            <person name="Doyle S."/>
            <person name="Anderson J.B."/>
            <person name="Grigoriev I.V."/>
            <person name="Gueldener U."/>
            <person name="Muensterkoetter M."/>
            <person name="Nagy L.G."/>
        </authorList>
    </citation>
    <scope>NUCLEOTIDE SEQUENCE [LARGE SCALE GENOMIC DNA]</scope>
    <source>
        <strain evidence="8">C18/9</strain>
    </source>
</reference>
<evidence type="ECO:0000256" key="2">
    <source>
        <dbReference type="ARBA" id="ARBA00022692"/>
    </source>
</evidence>
<dbReference type="Proteomes" id="UP000219338">
    <property type="component" value="Unassembled WGS sequence"/>
</dbReference>
<protein>
    <recommendedName>
        <fullName evidence="9">Ion transport domain-containing protein</fullName>
    </recommendedName>
</protein>
<dbReference type="EMBL" id="FUEG01000009">
    <property type="protein sequence ID" value="SJL08836.1"/>
    <property type="molecule type" value="Genomic_DNA"/>
</dbReference>
<evidence type="ECO:0000256" key="5">
    <source>
        <dbReference type="SAM" id="MobiDB-lite"/>
    </source>
</evidence>
<dbReference type="OMA" id="YRAGEMR"/>
<dbReference type="OrthoDB" id="416585at2759"/>
<evidence type="ECO:0000256" key="4">
    <source>
        <dbReference type="ARBA" id="ARBA00023136"/>
    </source>
</evidence>
<evidence type="ECO:0000256" key="1">
    <source>
        <dbReference type="ARBA" id="ARBA00004141"/>
    </source>
</evidence>
<feature type="region of interest" description="Disordered" evidence="5">
    <location>
        <begin position="1"/>
        <end position="66"/>
    </location>
</feature>
<dbReference type="AlphaFoldDB" id="A0A284RJ90"/>
<evidence type="ECO:0000256" key="3">
    <source>
        <dbReference type="ARBA" id="ARBA00022989"/>
    </source>
</evidence>
<accession>A0A284RJ90</accession>
<comment type="subcellular location">
    <subcellularLocation>
        <location evidence="1">Membrane</location>
        <topology evidence="1">Multi-pass membrane protein</topology>
    </subcellularLocation>
</comment>
<keyword evidence="3 6" id="KW-1133">Transmembrane helix</keyword>
<keyword evidence="2 6" id="KW-0812">Transmembrane</keyword>